<dbReference type="Gene3D" id="3.40.50.970">
    <property type="match status" value="2"/>
</dbReference>
<dbReference type="CDD" id="cd07039">
    <property type="entry name" value="TPP_PYR_POX"/>
    <property type="match status" value="1"/>
</dbReference>
<dbReference type="EC" id="2.2.1.6" evidence="10"/>
<dbReference type="PROSITE" id="PS50903">
    <property type="entry name" value="RUBREDOXIN_LIKE"/>
    <property type="match status" value="1"/>
</dbReference>
<dbReference type="Pfam" id="PF02776">
    <property type="entry name" value="TPP_enzyme_N"/>
    <property type="match status" value="1"/>
</dbReference>
<sequence>MAKYRCTVCNHIYDEDVEGVKFDELPDDWRCPVCNSPKSFFVFLCEGKLCEGVTETEGEETTVADIIVKQMDEWGVRYVFGIPGTSSLGVLESIRKSDEIRYIQVRHEQAAAFMASAYGKLTGHIAACLTIAGPGATNMATGLYDAELDHSPVLALTGMVTRQLIGPGSFQEIDQYSFFEPLTVFNKILMSEDQTTSLTTLAIKHALLDRGVSHLGIPNDVQKLPCNLPIIPFKGNMPNQSVSQPNFLLRKAADLINESERPVILAGFGAMEQGDKLLELAEKIKAPITTTFRAKGIVDEYNPLYVGSHGGIGSTASTALVEKTDLLIVAGSSFSEMTQIPEKKTVQIDIDPMMIARRYPVEVPLLGNCSELIPKLTDMVKEKNNDNYLAEISKLKEEWIELLEEEADPSKTPVRPQYIIKVLNEKFADDAVIALDIGENCWWFGRNFWMKKTQKMVMSGYLATMGFGLPAALAAQLVYPERQVICITGDGGFSMVMAEFMTAVKYKLPVKVFLFNNSQLGMIMQEQMVENYPNWNTELYNCNFADYANNCGGLGITVKTPDELPGAVEKALKSDKPVIVDIETDPRRFI</sequence>
<dbReference type="InterPro" id="IPR047212">
    <property type="entry name" value="TPP_POXB-like"/>
</dbReference>
<keyword evidence="10" id="KW-0808">Transferase</keyword>
<dbReference type="Gene3D" id="3.40.50.1220">
    <property type="entry name" value="TPP-binding domain"/>
    <property type="match status" value="1"/>
</dbReference>
<dbReference type="GO" id="GO:0005506">
    <property type="term" value="F:iron ion binding"/>
    <property type="evidence" value="ECO:0007669"/>
    <property type="project" value="InterPro"/>
</dbReference>
<keyword evidence="2" id="KW-0813">Transport</keyword>
<reference evidence="10 11" key="1">
    <citation type="journal article" date="2014" name="Int. J. Syst. Evol. Microbiol.">
        <title>Methanobacterium paludis sp. nov. and a novel strain of Methanobacterium lacus isolated from northern peatlands.</title>
        <authorList>
            <person name="Cadillo-Quiroz H."/>
            <person name="Brauer S.L."/>
            <person name="Goodson N."/>
            <person name="Yavitt J.B."/>
            <person name="Zinder S.H."/>
        </authorList>
    </citation>
    <scope>NUCLEOTIDE SEQUENCE [LARGE SCALE GENOMIC DNA]</scope>
    <source>
        <strain evidence="11">DSM 25820 / JCM 18151 / SWAN1</strain>
    </source>
</reference>
<keyword evidence="8" id="KW-0812">Transmembrane</keyword>
<feature type="transmembrane region" description="Helical" evidence="8">
    <location>
        <begin position="456"/>
        <end position="479"/>
    </location>
</feature>
<evidence type="ECO:0000256" key="3">
    <source>
        <dbReference type="ARBA" id="ARBA00022723"/>
    </source>
</evidence>
<organism evidence="10 11">
    <name type="scientific">Methanobacterium paludis (strain DSM 25820 / JCM 18151 / SWAN1)</name>
    <dbReference type="NCBI Taxonomy" id="868131"/>
    <lineage>
        <taxon>Archaea</taxon>
        <taxon>Methanobacteriati</taxon>
        <taxon>Methanobacteriota</taxon>
        <taxon>Methanomada group</taxon>
        <taxon>Methanobacteria</taxon>
        <taxon>Methanobacteriales</taxon>
        <taxon>Methanobacteriaceae</taxon>
        <taxon>Methanobacterium</taxon>
    </lineage>
</organism>
<dbReference type="PANTHER" id="PTHR42981">
    <property type="entry name" value="PYRUVATE DEHYDROGENASE [UBIQUINONE]"/>
    <property type="match status" value="1"/>
</dbReference>
<feature type="domain" description="Rubredoxin-like" evidence="9">
    <location>
        <begin position="1"/>
        <end position="44"/>
    </location>
</feature>
<dbReference type="Pfam" id="PF00205">
    <property type="entry name" value="TPP_enzyme_M"/>
    <property type="match status" value="1"/>
</dbReference>
<keyword evidence="8" id="KW-0472">Membrane</keyword>
<dbReference type="Pfam" id="PF00301">
    <property type="entry name" value="Rubredoxin"/>
    <property type="match status" value="1"/>
</dbReference>
<comment type="similarity">
    <text evidence="1 7">Belongs to the TPP enzyme family.</text>
</comment>
<evidence type="ECO:0000313" key="11">
    <source>
        <dbReference type="Proteomes" id="UP000009231"/>
    </source>
</evidence>
<dbReference type="RefSeq" id="WP_013825142.1">
    <property type="nucleotide sequence ID" value="NC_015574.1"/>
</dbReference>
<keyword evidence="5" id="KW-0408">Iron</keyword>
<dbReference type="CDD" id="cd00730">
    <property type="entry name" value="rubredoxin"/>
    <property type="match status" value="1"/>
</dbReference>
<dbReference type="AlphaFoldDB" id="F6D5M3"/>
<keyword evidence="8" id="KW-1133">Transmembrane helix</keyword>
<dbReference type="GO" id="GO:0030976">
    <property type="term" value="F:thiamine pyrophosphate binding"/>
    <property type="evidence" value="ECO:0007669"/>
    <property type="project" value="InterPro"/>
</dbReference>
<proteinExistence type="inferred from homology"/>
<keyword evidence="3" id="KW-0479">Metal-binding</keyword>
<name>F6D5M3_METPW</name>
<dbReference type="InterPro" id="IPR024934">
    <property type="entry name" value="Rubredoxin-like_dom"/>
</dbReference>
<dbReference type="InterPro" id="IPR000399">
    <property type="entry name" value="TPP-bd_CS"/>
</dbReference>
<dbReference type="InterPro" id="IPR011766">
    <property type="entry name" value="TPP_enzyme_TPP-bd"/>
</dbReference>
<dbReference type="KEGG" id="mew:MSWAN_0603"/>
<dbReference type="InterPro" id="IPR012000">
    <property type="entry name" value="Thiamin_PyroP_enz_cen_dom"/>
</dbReference>
<evidence type="ECO:0000256" key="4">
    <source>
        <dbReference type="ARBA" id="ARBA00022982"/>
    </source>
</evidence>
<dbReference type="SUPFAM" id="SSF52518">
    <property type="entry name" value="Thiamin diphosphate-binding fold (THDP-binding)"/>
    <property type="match status" value="2"/>
</dbReference>
<dbReference type="SUPFAM" id="SSF57802">
    <property type="entry name" value="Rubredoxin-like"/>
    <property type="match status" value="1"/>
</dbReference>
<evidence type="ECO:0000313" key="10">
    <source>
        <dbReference type="EMBL" id="AEG17640.1"/>
    </source>
</evidence>
<accession>F6D5M3</accession>
<dbReference type="InterPro" id="IPR024935">
    <property type="entry name" value="Rubredoxin_dom"/>
</dbReference>
<evidence type="ECO:0000256" key="8">
    <source>
        <dbReference type="SAM" id="Phobius"/>
    </source>
</evidence>
<dbReference type="InterPro" id="IPR029035">
    <property type="entry name" value="DHS-like_NAD/FAD-binding_dom"/>
</dbReference>
<dbReference type="GO" id="GO:0044272">
    <property type="term" value="P:sulfur compound biosynthetic process"/>
    <property type="evidence" value="ECO:0007669"/>
    <property type="project" value="UniProtKB-ARBA"/>
</dbReference>
<dbReference type="STRING" id="868131.MSWAN_0603"/>
<keyword evidence="6 7" id="KW-0786">Thiamine pyrophosphate</keyword>
<evidence type="ECO:0000256" key="6">
    <source>
        <dbReference type="ARBA" id="ARBA00023052"/>
    </source>
</evidence>
<evidence type="ECO:0000256" key="1">
    <source>
        <dbReference type="ARBA" id="ARBA00007812"/>
    </source>
</evidence>
<dbReference type="Pfam" id="PF02775">
    <property type="entry name" value="TPP_enzyme_C"/>
    <property type="match status" value="1"/>
</dbReference>
<dbReference type="InterPro" id="IPR047211">
    <property type="entry name" value="POXB-like"/>
</dbReference>
<dbReference type="eggNOG" id="arCOG04391">
    <property type="taxonomic scope" value="Archaea"/>
</dbReference>
<dbReference type="FunFam" id="3.40.50.970:FF:000007">
    <property type="entry name" value="Acetolactate synthase"/>
    <property type="match status" value="1"/>
</dbReference>
<dbReference type="Gene3D" id="2.20.28.10">
    <property type="match status" value="1"/>
</dbReference>
<dbReference type="OrthoDB" id="6837at2157"/>
<protein>
    <submittedName>
        <fullName evidence="10">Acetolactate synthase</fullName>
        <ecNumber evidence="10">2.2.1.6</ecNumber>
    </submittedName>
</protein>
<dbReference type="InterPro" id="IPR029061">
    <property type="entry name" value="THDP-binding"/>
</dbReference>
<dbReference type="InterPro" id="IPR012001">
    <property type="entry name" value="Thiamin_PyroP_enz_TPP-bd_dom"/>
</dbReference>
<dbReference type="CDD" id="cd02014">
    <property type="entry name" value="TPP_POX"/>
    <property type="match status" value="1"/>
</dbReference>
<dbReference type="GO" id="GO:0003984">
    <property type="term" value="F:acetolactate synthase activity"/>
    <property type="evidence" value="ECO:0007669"/>
    <property type="project" value="UniProtKB-EC"/>
</dbReference>
<evidence type="ECO:0000259" key="9">
    <source>
        <dbReference type="PROSITE" id="PS50903"/>
    </source>
</evidence>
<evidence type="ECO:0000256" key="5">
    <source>
        <dbReference type="ARBA" id="ARBA00023004"/>
    </source>
</evidence>
<dbReference type="eggNOG" id="arCOG01999">
    <property type="taxonomic scope" value="Archaea"/>
</dbReference>
<evidence type="ECO:0000256" key="2">
    <source>
        <dbReference type="ARBA" id="ARBA00022448"/>
    </source>
</evidence>
<dbReference type="PROSITE" id="PS00187">
    <property type="entry name" value="TPP_ENZYMES"/>
    <property type="match status" value="1"/>
</dbReference>
<dbReference type="GO" id="GO:0000287">
    <property type="term" value="F:magnesium ion binding"/>
    <property type="evidence" value="ECO:0007669"/>
    <property type="project" value="InterPro"/>
</dbReference>
<dbReference type="EMBL" id="CP002772">
    <property type="protein sequence ID" value="AEG17640.1"/>
    <property type="molecule type" value="Genomic_DNA"/>
</dbReference>
<dbReference type="SUPFAM" id="SSF52467">
    <property type="entry name" value="DHS-like NAD/FAD-binding domain"/>
    <property type="match status" value="1"/>
</dbReference>
<dbReference type="PANTHER" id="PTHR42981:SF2">
    <property type="entry name" value="PYRUVATE DEHYDROGENASE [UBIQUINONE]"/>
    <property type="match status" value="1"/>
</dbReference>
<keyword evidence="4" id="KW-0249">Electron transport</keyword>
<keyword evidence="11" id="KW-1185">Reference proteome</keyword>
<dbReference type="InterPro" id="IPR047210">
    <property type="entry name" value="TPP_PYR_POXB-like"/>
</dbReference>
<dbReference type="GeneID" id="10668093"/>
<gene>
    <name evidence="10" type="ordered locus">MSWAN_0603</name>
</gene>
<dbReference type="GO" id="GO:0006082">
    <property type="term" value="P:organic acid metabolic process"/>
    <property type="evidence" value="ECO:0007669"/>
    <property type="project" value="UniProtKB-ARBA"/>
</dbReference>
<dbReference type="HOGENOM" id="CLU_013748_3_0_2"/>
<dbReference type="Proteomes" id="UP000009231">
    <property type="component" value="Chromosome"/>
</dbReference>
<evidence type="ECO:0000256" key="7">
    <source>
        <dbReference type="RuleBase" id="RU362132"/>
    </source>
</evidence>